<keyword evidence="3" id="KW-0804">Transcription</keyword>
<dbReference type="CDD" id="cd01392">
    <property type="entry name" value="HTH_LacI"/>
    <property type="match status" value="1"/>
</dbReference>
<dbReference type="PANTHER" id="PTHR30146:SF24">
    <property type="entry name" value="XYLOSE OPERON REGULATORY PROTEIN"/>
    <property type="match status" value="1"/>
</dbReference>
<dbReference type="RefSeq" id="WP_154532650.1">
    <property type="nucleotide sequence ID" value="NZ_JAXFSD010000062.1"/>
</dbReference>
<protein>
    <submittedName>
        <fullName evidence="5">LacI family transcriptional regulator</fullName>
    </submittedName>
</protein>
<evidence type="ECO:0000313" key="5">
    <source>
        <dbReference type="EMBL" id="MSR92606.1"/>
    </source>
</evidence>
<dbReference type="InterPro" id="IPR001761">
    <property type="entry name" value="Peripla_BP/Lac1_sug-bd_dom"/>
</dbReference>
<sequence>MGKKVNIKDVAREAGVSIATVSYVINDVNKVNCETRERVKEVIDRLGYQPNINARSLVKKESRIIGIIVPVNEKDKETILLDNPFYLEFLSSAENKARLQGYSTMILSIDEQKVLVRHINSGTLAGIIVLGSANDFVYNTLREVDIPVVVVDQAKTSNKFCYVSTDDEMGAFLATEYLIKNGHKETCFLIGGFEDTLVYKGRLEGYKSALLKYGIEYKPGRVVNIDISYEGGIQAANKVLSLGDDITGIFVMSDIAAMGLIRGFYDRNISVPKDMSVIGFDNIRDSKYFIPQLTTIDQHIGSKADEAVEVIIGINKKDKHIIENIKENNVITIPVNLVERESVVKSNVSKMIC</sequence>
<evidence type="ECO:0000256" key="3">
    <source>
        <dbReference type="ARBA" id="ARBA00023163"/>
    </source>
</evidence>
<name>A0A7X2N0Q4_9CLOT</name>
<keyword evidence="6" id="KW-1185">Reference proteome</keyword>
<feature type="domain" description="HTH lacI-type" evidence="4">
    <location>
        <begin position="5"/>
        <end position="59"/>
    </location>
</feature>
<keyword evidence="1" id="KW-0805">Transcription regulation</keyword>
<dbReference type="PANTHER" id="PTHR30146">
    <property type="entry name" value="LACI-RELATED TRANSCRIPTIONAL REPRESSOR"/>
    <property type="match status" value="1"/>
</dbReference>
<evidence type="ECO:0000256" key="2">
    <source>
        <dbReference type="ARBA" id="ARBA00023125"/>
    </source>
</evidence>
<dbReference type="PROSITE" id="PS00356">
    <property type="entry name" value="HTH_LACI_1"/>
    <property type="match status" value="1"/>
</dbReference>
<evidence type="ECO:0000256" key="1">
    <source>
        <dbReference type="ARBA" id="ARBA00023015"/>
    </source>
</evidence>
<dbReference type="CDD" id="cd06267">
    <property type="entry name" value="PBP1_LacI_sugar_binding-like"/>
    <property type="match status" value="1"/>
</dbReference>
<dbReference type="InterPro" id="IPR010982">
    <property type="entry name" value="Lambda_DNA-bd_dom_sf"/>
</dbReference>
<dbReference type="SMART" id="SM00354">
    <property type="entry name" value="HTH_LACI"/>
    <property type="match status" value="1"/>
</dbReference>
<reference evidence="5 6" key="1">
    <citation type="submission" date="2019-08" db="EMBL/GenBank/DDBJ databases">
        <title>In-depth cultivation of the pig gut microbiome towards novel bacterial diversity and tailored functional studies.</title>
        <authorList>
            <person name="Wylensek D."/>
            <person name="Hitch T.C.A."/>
            <person name="Clavel T."/>
        </authorList>
    </citation>
    <scope>NUCLEOTIDE SEQUENCE [LARGE SCALE GENOMIC DNA]</scope>
    <source>
        <strain evidence="5 6">WCA-383-APC-5B</strain>
    </source>
</reference>
<dbReference type="Gene3D" id="1.10.260.40">
    <property type="entry name" value="lambda repressor-like DNA-binding domains"/>
    <property type="match status" value="1"/>
</dbReference>
<dbReference type="Pfam" id="PF00532">
    <property type="entry name" value="Peripla_BP_1"/>
    <property type="match status" value="1"/>
</dbReference>
<dbReference type="Proteomes" id="UP000460287">
    <property type="component" value="Unassembled WGS sequence"/>
</dbReference>
<dbReference type="InterPro" id="IPR000843">
    <property type="entry name" value="HTH_LacI"/>
</dbReference>
<proteinExistence type="predicted"/>
<keyword evidence="2" id="KW-0238">DNA-binding</keyword>
<dbReference type="SUPFAM" id="SSF47413">
    <property type="entry name" value="lambda repressor-like DNA-binding domains"/>
    <property type="match status" value="1"/>
</dbReference>
<dbReference type="GO" id="GO:0003700">
    <property type="term" value="F:DNA-binding transcription factor activity"/>
    <property type="evidence" value="ECO:0007669"/>
    <property type="project" value="TreeGrafter"/>
</dbReference>
<accession>A0A7X2N0Q4</accession>
<dbReference type="AlphaFoldDB" id="A0A7X2N0Q4"/>
<evidence type="ECO:0000313" key="6">
    <source>
        <dbReference type="Proteomes" id="UP000460287"/>
    </source>
</evidence>
<dbReference type="EMBL" id="VULX01000039">
    <property type="protein sequence ID" value="MSR92606.1"/>
    <property type="molecule type" value="Genomic_DNA"/>
</dbReference>
<dbReference type="Gene3D" id="3.40.50.2300">
    <property type="match status" value="2"/>
</dbReference>
<gene>
    <name evidence="5" type="ORF">FYJ33_14835</name>
</gene>
<evidence type="ECO:0000259" key="4">
    <source>
        <dbReference type="PROSITE" id="PS50932"/>
    </source>
</evidence>
<dbReference type="PROSITE" id="PS50932">
    <property type="entry name" value="HTH_LACI_2"/>
    <property type="match status" value="1"/>
</dbReference>
<dbReference type="GO" id="GO:0000976">
    <property type="term" value="F:transcription cis-regulatory region binding"/>
    <property type="evidence" value="ECO:0007669"/>
    <property type="project" value="TreeGrafter"/>
</dbReference>
<dbReference type="PRINTS" id="PR00036">
    <property type="entry name" value="HTHLACI"/>
</dbReference>
<dbReference type="SUPFAM" id="SSF53822">
    <property type="entry name" value="Periplasmic binding protein-like I"/>
    <property type="match status" value="1"/>
</dbReference>
<comment type="caution">
    <text evidence="5">The sequence shown here is derived from an EMBL/GenBank/DDBJ whole genome shotgun (WGS) entry which is preliminary data.</text>
</comment>
<dbReference type="Pfam" id="PF00356">
    <property type="entry name" value="LacI"/>
    <property type="match status" value="1"/>
</dbReference>
<organism evidence="5 6">
    <name type="scientific">Inconstantimicrobium porci</name>
    <dbReference type="NCBI Taxonomy" id="2652291"/>
    <lineage>
        <taxon>Bacteria</taxon>
        <taxon>Bacillati</taxon>
        <taxon>Bacillota</taxon>
        <taxon>Clostridia</taxon>
        <taxon>Eubacteriales</taxon>
        <taxon>Clostridiaceae</taxon>
        <taxon>Inconstantimicrobium</taxon>
    </lineage>
</organism>
<dbReference type="InterPro" id="IPR028082">
    <property type="entry name" value="Peripla_BP_I"/>
</dbReference>